<keyword evidence="1" id="KW-0433">Leucine-rich repeat</keyword>
<evidence type="ECO:0000256" key="2">
    <source>
        <dbReference type="ARBA" id="ARBA00022737"/>
    </source>
</evidence>
<feature type="coiled-coil region" evidence="3">
    <location>
        <begin position="452"/>
        <end position="495"/>
    </location>
</feature>
<sequence>MRLDGSYNQLTEIPSGIKSLTSLISFDLSHNPSLEFPNVLPFLERLETVALDNCGLPDVPTNAFAYSADMPLHTVRLSSNGITQVPLDVELLRNSLKLLHLGRNAISSIPTRLYECTQLVELHLSHNLVVTLPPGLANLNRLEVLDVSYNQLTVVPDDLVRLYHLRILNLAYNKLHQLPGRLGFLQRLEHLDLSHNALRWLPTTCHHLVRVKFVSAAFNQLERRPPFFYDGFVYVDWSNNPFKASEVTSRPLLDLVAKAKHDLAQRNYTTAAALFSNLLEQIASFPGVPKEVEPIRAQATFYRGICRYQQVEAIEMLTNALTYFTNGLTPGAVPILLQRGDAWEQLGQPQLAKDDYKVVLRVIPFHEAATERLAALETHQAKYHVGFDTDSYKRAFAIEPSGICRRRNDPMISLALLNEIDSPAEFGEACDSLRDARQRAVYLEMTKKKEAKVAREERVAQVKQRMREIQERRAMEKEEEDQLEREAEIEFARRQKALELQREENERQWMQYEEAAQRWVESERERIRLEELEALEEARRKEEAKAEYKKRLARRGGLRQGGRTRGGKR</sequence>
<dbReference type="EMBL" id="QUTD01000373">
    <property type="protein sequence ID" value="RHY79597.1"/>
    <property type="molecule type" value="Genomic_DNA"/>
</dbReference>
<dbReference type="GO" id="GO:0005737">
    <property type="term" value="C:cytoplasm"/>
    <property type="evidence" value="ECO:0007669"/>
    <property type="project" value="TreeGrafter"/>
</dbReference>
<dbReference type="AlphaFoldDB" id="A0A397EGP1"/>
<dbReference type="InterPro" id="IPR001611">
    <property type="entry name" value="Leu-rich_rpt"/>
</dbReference>
<dbReference type="SUPFAM" id="SSF48452">
    <property type="entry name" value="TPR-like"/>
    <property type="match status" value="1"/>
</dbReference>
<dbReference type="Gene3D" id="1.25.40.10">
    <property type="entry name" value="Tetratricopeptide repeat domain"/>
    <property type="match status" value="1"/>
</dbReference>
<feature type="region of interest" description="Disordered" evidence="4">
    <location>
        <begin position="546"/>
        <end position="569"/>
    </location>
</feature>
<feature type="compositionally biased region" description="Gly residues" evidence="4">
    <location>
        <begin position="558"/>
        <end position="569"/>
    </location>
</feature>
<evidence type="ECO:0000313" key="6">
    <source>
        <dbReference type="Proteomes" id="UP000266643"/>
    </source>
</evidence>
<dbReference type="PRINTS" id="PR00019">
    <property type="entry name" value="LEURICHRPT"/>
</dbReference>
<dbReference type="Pfam" id="PF13855">
    <property type="entry name" value="LRR_8"/>
    <property type="match status" value="2"/>
</dbReference>
<dbReference type="SUPFAM" id="SSF52058">
    <property type="entry name" value="L domain-like"/>
    <property type="match status" value="1"/>
</dbReference>
<dbReference type="InterPro" id="IPR011990">
    <property type="entry name" value="TPR-like_helical_dom_sf"/>
</dbReference>
<dbReference type="PANTHER" id="PTHR48051">
    <property type="match status" value="1"/>
</dbReference>
<dbReference type="Gene3D" id="3.80.10.10">
    <property type="entry name" value="Ribonuclease Inhibitor"/>
    <property type="match status" value="2"/>
</dbReference>
<protein>
    <submittedName>
        <fullName evidence="5">Uncharacterized protein</fullName>
    </submittedName>
</protein>
<reference evidence="5 6" key="1">
    <citation type="submission" date="2018-08" db="EMBL/GenBank/DDBJ databases">
        <title>Aphanomyces genome sequencing and annotation.</title>
        <authorList>
            <person name="Minardi D."/>
            <person name="Oidtmann B."/>
            <person name="Van Der Giezen M."/>
            <person name="Studholme D.J."/>
        </authorList>
    </citation>
    <scope>NUCLEOTIDE SEQUENCE [LARGE SCALE GENOMIC DNA]</scope>
    <source>
        <strain evidence="5 6">D2</strain>
    </source>
</reference>
<dbReference type="VEuPathDB" id="FungiDB:H257_18137"/>
<proteinExistence type="predicted"/>
<evidence type="ECO:0000256" key="1">
    <source>
        <dbReference type="ARBA" id="ARBA00022614"/>
    </source>
</evidence>
<dbReference type="SMART" id="SM00369">
    <property type="entry name" value="LRR_TYP"/>
    <property type="match status" value="6"/>
</dbReference>
<dbReference type="InterPro" id="IPR032675">
    <property type="entry name" value="LRR_dom_sf"/>
</dbReference>
<comment type="caution">
    <text evidence="5">The sequence shown here is derived from an EMBL/GenBank/DDBJ whole genome shotgun (WGS) entry which is preliminary data.</text>
</comment>
<keyword evidence="2" id="KW-0677">Repeat</keyword>
<evidence type="ECO:0000256" key="3">
    <source>
        <dbReference type="SAM" id="Coils"/>
    </source>
</evidence>
<organism evidence="5 6">
    <name type="scientific">Aphanomyces astaci</name>
    <name type="common">Crayfish plague agent</name>
    <dbReference type="NCBI Taxonomy" id="112090"/>
    <lineage>
        <taxon>Eukaryota</taxon>
        <taxon>Sar</taxon>
        <taxon>Stramenopiles</taxon>
        <taxon>Oomycota</taxon>
        <taxon>Saprolegniomycetes</taxon>
        <taxon>Saprolegniales</taxon>
        <taxon>Verrucalvaceae</taxon>
        <taxon>Aphanomyces</taxon>
    </lineage>
</organism>
<name>A0A397EGP1_APHAT</name>
<dbReference type="PANTHER" id="PTHR48051:SF54">
    <property type="entry name" value="LEUCINE-RICH REPEAT-CONTAINING PROTEIN"/>
    <property type="match status" value="1"/>
</dbReference>
<accession>A0A397EGP1</accession>
<gene>
    <name evidence="5" type="ORF">DYB30_007806</name>
</gene>
<dbReference type="InterPro" id="IPR050216">
    <property type="entry name" value="LRR_domain-containing"/>
</dbReference>
<evidence type="ECO:0000313" key="5">
    <source>
        <dbReference type="EMBL" id="RHY79597.1"/>
    </source>
</evidence>
<dbReference type="Proteomes" id="UP000266643">
    <property type="component" value="Unassembled WGS sequence"/>
</dbReference>
<keyword evidence="3" id="KW-0175">Coiled coil</keyword>
<dbReference type="InterPro" id="IPR003591">
    <property type="entry name" value="Leu-rich_rpt_typical-subtyp"/>
</dbReference>
<dbReference type="PROSITE" id="PS51450">
    <property type="entry name" value="LRR"/>
    <property type="match status" value="2"/>
</dbReference>
<evidence type="ECO:0000256" key="4">
    <source>
        <dbReference type="SAM" id="MobiDB-lite"/>
    </source>
</evidence>